<accession>A0ABW0FHL3</accession>
<dbReference type="GeneID" id="303299196"/>
<dbReference type="Proteomes" id="UP001595937">
    <property type="component" value="Unassembled WGS sequence"/>
</dbReference>
<evidence type="ECO:0000313" key="1">
    <source>
        <dbReference type="EMBL" id="MFC5298436.1"/>
    </source>
</evidence>
<name>A0ABW0FHL3_9MICO</name>
<gene>
    <name evidence="1" type="ORF">ACFPK8_13030</name>
</gene>
<dbReference type="RefSeq" id="WP_193116729.1">
    <property type="nucleotide sequence ID" value="NZ_BAAAIR010000096.1"/>
</dbReference>
<organism evidence="1 2">
    <name type="scientific">Brachybacterium tyrofermentans</name>
    <dbReference type="NCBI Taxonomy" id="47848"/>
    <lineage>
        <taxon>Bacteria</taxon>
        <taxon>Bacillati</taxon>
        <taxon>Actinomycetota</taxon>
        <taxon>Actinomycetes</taxon>
        <taxon>Micrococcales</taxon>
        <taxon>Dermabacteraceae</taxon>
        <taxon>Brachybacterium</taxon>
    </lineage>
</organism>
<keyword evidence="2" id="KW-1185">Reference proteome</keyword>
<evidence type="ECO:0000313" key="2">
    <source>
        <dbReference type="Proteomes" id="UP001595937"/>
    </source>
</evidence>
<protein>
    <submittedName>
        <fullName evidence="1">Uncharacterized protein</fullName>
    </submittedName>
</protein>
<comment type="caution">
    <text evidence="1">The sequence shown here is derived from an EMBL/GenBank/DDBJ whole genome shotgun (WGS) entry which is preliminary data.</text>
</comment>
<reference evidence="2" key="1">
    <citation type="journal article" date="2019" name="Int. J. Syst. Evol. Microbiol.">
        <title>The Global Catalogue of Microorganisms (GCM) 10K type strain sequencing project: providing services to taxonomists for standard genome sequencing and annotation.</title>
        <authorList>
            <consortium name="The Broad Institute Genomics Platform"/>
            <consortium name="The Broad Institute Genome Sequencing Center for Infectious Disease"/>
            <person name="Wu L."/>
            <person name="Ma J."/>
        </authorList>
    </citation>
    <scope>NUCLEOTIDE SEQUENCE [LARGE SCALE GENOMIC DNA]</scope>
    <source>
        <strain evidence="2">CGMCC 1.16455</strain>
    </source>
</reference>
<sequence length="63" mass="6868">MKVTDTHDSAAEHFDYLDVESLREAERDDAPHDLEGEAHDLIDLVQATGPAPTIAPRVSARTA</sequence>
<proteinExistence type="predicted"/>
<dbReference type="EMBL" id="JBHSLN010000064">
    <property type="protein sequence ID" value="MFC5298436.1"/>
    <property type="molecule type" value="Genomic_DNA"/>
</dbReference>